<evidence type="ECO:0000256" key="2">
    <source>
        <dbReference type="ARBA" id="ARBA00022786"/>
    </source>
</evidence>
<proteinExistence type="inferred from homology"/>
<dbReference type="InterPro" id="IPR016135">
    <property type="entry name" value="UBQ-conjugating_enzyme/RWD"/>
</dbReference>
<comment type="caution">
    <text evidence="6">The sequence shown here is derived from an EMBL/GenBank/DDBJ whole genome shotgun (WGS) entry which is preliminary data.</text>
</comment>
<reference evidence="6 7" key="1">
    <citation type="submission" date="2023-10" db="EMBL/GenBank/DDBJ databases">
        <authorList>
            <person name="Maclean D."/>
            <person name="Macfadyen A."/>
        </authorList>
    </citation>
    <scope>NUCLEOTIDE SEQUENCE [LARGE SCALE GENOMIC DNA]</scope>
</reference>
<dbReference type="PANTHER" id="PTHR24067">
    <property type="entry name" value="UBIQUITIN-CONJUGATING ENZYME E2"/>
    <property type="match status" value="1"/>
</dbReference>
<dbReference type="Pfam" id="PF00179">
    <property type="entry name" value="UQ_con"/>
    <property type="match status" value="1"/>
</dbReference>
<dbReference type="GO" id="GO:0005524">
    <property type="term" value="F:ATP binding"/>
    <property type="evidence" value="ECO:0007669"/>
    <property type="project" value="UniProtKB-UniRule"/>
</dbReference>
<keyword evidence="4" id="KW-0067">ATP-binding</keyword>
<dbReference type="SUPFAM" id="SSF54495">
    <property type="entry name" value="UBC-like"/>
    <property type="match status" value="1"/>
</dbReference>
<dbReference type="FunFam" id="3.10.110.10:FF:000090">
    <property type="entry name" value="Ubiquitin-conjugating enzyme E2-17 kDa"/>
    <property type="match status" value="1"/>
</dbReference>
<keyword evidence="1" id="KW-0808">Transferase</keyword>
<evidence type="ECO:0000313" key="6">
    <source>
        <dbReference type="EMBL" id="CAK0784337.1"/>
    </source>
</evidence>
<dbReference type="GO" id="GO:0016740">
    <property type="term" value="F:transferase activity"/>
    <property type="evidence" value="ECO:0007669"/>
    <property type="project" value="UniProtKB-KW"/>
</dbReference>
<dbReference type="Gene3D" id="3.10.110.10">
    <property type="entry name" value="Ubiquitin Conjugating Enzyme"/>
    <property type="match status" value="1"/>
</dbReference>
<evidence type="ECO:0000259" key="5">
    <source>
        <dbReference type="PROSITE" id="PS50127"/>
    </source>
</evidence>
<evidence type="ECO:0000256" key="4">
    <source>
        <dbReference type="RuleBase" id="RU362109"/>
    </source>
</evidence>
<evidence type="ECO:0000256" key="1">
    <source>
        <dbReference type="ARBA" id="ARBA00022679"/>
    </source>
</evidence>
<dbReference type="Proteomes" id="UP001314263">
    <property type="component" value="Unassembled WGS sequence"/>
</dbReference>
<dbReference type="InterPro" id="IPR023313">
    <property type="entry name" value="UBQ-conjugating_AS"/>
</dbReference>
<feature type="active site" description="Glycyl thioester intermediate" evidence="3">
    <location>
        <position position="90"/>
    </location>
</feature>
<keyword evidence="7" id="KW-1185">Reference proteome</keyword>
<keyword evidence="2 4" id="KW-0833">Ubl conjugation pathway</keyword>
<gene>
    <name evidence="6" type="ORF">CVIRNUC_007541</name>
</gene>
<dbReference type="InterPro" id="IPR000608">
    <property type="entry name" value="UBC"/>
</dbReference>
<dbReference type="PROSITE" id="PS00183">
    <property type="entry name" value="UBC_1"/>
    <property type="match status" value="1"/>
</dbReference>
<dbReference type="InterPro" id="IPR050113">
    <property type="entry name" value="Ub_conjugating_enzyme"/>
</dbReference>
<dbReference type="PROSITE" id="PS50127">
    <property type="entry name" value="UBC_2"/>
    <property type="match status" value="1"/>
</dbReference>
<sequence>MGQSAAQLRLQSDLKSISQEPPEGCSASPTADDNLFVWTATVFGPDDSPWEGGIFCLRITFSEHYPEKPPRVRFTSDMFHPNVYSDGNICLDIIQDQWSPCHSVSTILTSIQSLLTDPNCSSPANPEAASLYVQNRGEYNKRVRRCAQRSVE</sequence>
<evidence type="ECO:0000313" key="7">
    <source>
        <dbReference type="Proteomes" id="UP001314263"/>
    </source>
</evidence>
<organism evidence="6 7">
    <name type="scientific">Coccomyxa viridis</name>
    <dbReference type="NCBI Taxonomy" id="1274662"/>
    <lineage>
        <taxon>Eukaryota</taxon>
        <taxon>Viridiplantae</taxon>
        <taxon>Chlorophyta</taxon>
        <taxon>core chlorophytes</taxon>
        <taxon>Trebouxiophyceae</taxon>
        <taxon>Trebouxiophyceae incertae sedis</taxon>
        <taxon>Coccomyxaceae</taxon>
        <taxon>Coccomyxa</taxon>
    </lineage>
</organism>
<feature type="domain" description="UBC core" evidence="5">
    <location>
        <begin position="5"/>
        <end position="152"/>
    </location>
</feature>
<keyword evidence="4" id="KW-0547">Nucleotide-binding</keyword>
<name>A0AAV1IB72_9CHLO</name>
<dbReference type="AlphaFoldDB" id="A0AAV1IB72"/>
<dbReference type="SMART" id="SM00212">
    <property type="entry name" value="UBCc"/>
    <property type="match status" value="1"/>
</dbReference>
<protein>
    <recommendedName>
        <fullName evidence="5">UBC core domain-containing protein</fullName>
    </recommendedName>
</protein>
<dbReference type="EMBL" id="CAUYUE010000010">
    <property type="protein sequence ID" value="CAK0784337.1"/>
    <property type="molecule type" value="Genomic_DNA"/>
</dbReference>
<comment type="similarity">
    <text evidence="4">Belongs to the ubiquitin-conjugating enzyme family.</text>
</comment>
<accession>A0AAV1IB72</accession>
<dbReference type="CDD" id="cd23790">
    <property type="entry name" value="UBCc_UBE2A_2B"/>
    <property type="match status" value="1"/>
</dbReference>
<evidence type="ECO:0000256" key="3">
    <source>
        <dbReference type="PROSITE-ProRule" id="PRU10133"/>
    </source>
</evidence>